<evidence type="ECO:0000313" key="2">
    <source>
        <dbReference type="Proteomes" id="UP001161247"/>
    </source>
</evidence>
<dbReference type="AlphaFoldDB" id="A0AAV1DFL8"/>
<reference evidence="1" key="1">
    <citation type="submission" date="2023-03" db="EMBL/GenBank/DDBJ databases">
        <authorList>
            <person name="Julca I."/>
        </authorList>
    </citation>
    <scope>NUCLEOTIDE SEQUENCE</scope>
</reference>
<protein>
    <submittedName>
        <fullName evidence="1">OLC1v1005581C1</fullName>
    </submittedName>
</protein>
<evidence type="ECO:0000313" key="1">
    <source>
        <dbReference type="EMBL" id="CAI9106428.1"/>
    </source>
</evidence>
<name>A0AAV1DFL8_OLDCO</name>
<keyword evidence="2" id="KW-1185">Reference proteome</keyword>
<dbReference type="Proteomes" id="UP001161247">
    <property type="component" value="Chromosome 5"/>
</dbReference>
<sequence>MGKEINQRKEEASSWLTATEKMNIPTDIRDSSPLVPKDKRLLSKERLSAILEKSSQEENLKNTLEEDDMANNTVNAERQLIEYRKPSILLSPLNLLSCFDILADISEDQPNVIKEEQGKVDDRMADEVASDSETELAYTDSGEGIHVISQQDVTRDDGDIGNFTMECFLFPKFYKN</sequence>
<gene>
    <name evidence="1" type="ORF">OLC1_LOCUS14925</name>
</gene>
<accession>A0AAV1DFL8</accession>
<dbReference type="EMBL" id="OX459122">
    <property type="protein sequence ID" value="CAI9106428.1"/>
    <property type="molecule type" value="Genomic_DNA"/>
</dbReference>
<organism evidence="1 2">
    <name type="scientific">Oldenlandia corymbosa var. corymbosa</name>
    <dbReference type="NCBI Taxonomy" id="529605"/>
    <lineage>
        <taxon>Eukaryota</taxon>
        <taxon>Viridiplantae</taxon>
        <taxon>Streptophyta</taxon>
        <taxon>Embryophyta</taxon>
        <taxon>Tracheophyta</taxon>
        <taxon>Spermatophyta</taxon>
        <taxon>Magnoliopsida</taxon>
        <taxon>eudicotyledons</taxon>
        <taxon>Gunneridae</taxon>
        <taxon>Pentapetalae</taxon>
        <taxon>asterids</taxon>
        <taxon>lamiids</taxon>
        <taxon>Gentianales</taxon>
        <taxon>Rubiaceae</taxon>
        <taxon>Rubioideae</taxon>
        <taxon>Spermacoceae</taxon>
        <taxon>Hedyotis-Oldenlandia complex</taxon>
        <taxon>Oldenlandia</taxon>
    </lineage>
</organism>
<proteinExistence type="predicted"/>